<keyword evidence="1" id="KW-1133">Transmembrane helix</keyword>
<keyword evidence="3" id="KW-1185">Reference proteome</keyword>
<feature type="transmembrane region" description="Helical" evidence="1">
    <location>
        <begin position="85"/>
        <end position="107"/>
    </location>
</feature>
<protein>
    <recommendedName>
        <fullName evidence="4">Glycosyltransferase RgtA/B/C/D-like domain-containing protein</fullName>
    </recommendedName>
</protein>
<feature type="transmembrane region" description="Helical" evidence="1">
    <location>
        <begin position="168"/>
        <end position="186"/>
    </location>
</feature>
<sequence>MCSIKKNYSSIILFFILLILTLGRFVIQMKILPVTYVGGGVDEHVFVNQAINILKGKWFGDYNSITLVKNPMYSFFYVFVNKVGLSYPIALIGFYIVSILIFILAIFPIIKNKYYLSFTYVFLLYSPVMLDKKFGFRLYRDALLSPLVLLVIASLIGLYLYRNKCQPILYMWGILSGISFFIFSYLREDAIWLKPFFFGALLITCLFILFEKKSFSERIIRMIACLIPFLILYSFTSLLSQKNKEVYGVAVVNDHTETYFRNVITDLIAIDDGTNQEYVWVHEDALRQAFEVSPTLKKLEEQFDSFYIDNSTLTTKVDSEGQAEIFSGKIVWLMRLAVERAGLGYKPYVIVDGKQVRGAVATNNFYKKVHKELSVAFEDGSLKKRTKGIAISSSAPAKTSADIINNVIPKVLYSTKQTVFYENYFINEDIRAVNGDSSKVREIEMLINSPLNYPVSSEQSIYNRPITKMIPRVNFIINLYRGTVWTLIVTSLIGMLYFIFCLFNRNFQEHFFGISIINLGLIASYFILLIGVSWAYSWVSGDTMNRLYFYTSGAVPVLQIFYVINCYGFVKLLTATISKYKVKK</sequence>
<name>A0ABW5TJN3_9ENTE</name>
<feature type="transmembrane region" description="Helical" evidence="1">
    <location>
        <begin position="142"/>
        <end position="161"/>
    </location>
</feature>
<keyword evidence="1" id="KW-0812">Transmembrane</keyword>
<keyword evidence="1" id="KW-0472">Membrane</keyword>
<feature type="transmembrane region" description="Helical" evidence="1">
    <location>
        <begin position="484"/>
        <end position="504"/>
    </location>
</feature>
<feature type="transmembrane region" description="Helical" evidence="1">
    <location>
        <begin position="114"/>
        <end position="130"/>
    </location>
</feature>
<dbReference type="EMBL" id="JBHUMO010000043">
    <property type="protein sequence ID" value="MFD2729122.1"/>
    <property type="molecule type" value="Genomic_DNA"/>
</dbReference>
<organism evidence="2 3">
    <name type="scientific">Enterococcus camelliae</name>
    <dbReference type="NCBI Taxonomy" id="453959"/>
    <lineage>
        <taxon>Bacteria</taxon>
        <taxon>Bacillati</taxon>
        <taxon>Bacillota</taxon>
        <taxon>Bacilli</taxon>
        <taxon>Lactobacillales</taxon>
        <taxon>Enterococcaceae</taxon>
        <taxon>Enterococcus</taxon>
    </lineage>
</organism>
<dbReference type="Proteomes" id="UP001597427">
    <property type="component" value="Unassembled WGS sequence"/>
</dbReference>
<evidence type="ECO:0000313" key="3">
    <source>
        <dbReference type="Proteomes" id="UP001597427"/>
    </source>
</evidence>
<feature type="transmembrane region" description="Helical" evidence="1">
    <location>
        <begin position="222"/>
        <end position="239"/>
    </location>
</feature>
<evidence type="ECO:0000256" key="1">
    <source>
        <dbReference type="SAM" id="Phobius"/>
    </source>
</evidence>
<dbReference type="RefSeq" id="WP_379981182.1">
    <property type="nucleotide sequence ID" value="NZ_JBHUMO010000043.1"/>
</dbReference>
<comment type="caution">
    <text evidence="2">The sequence shown here is derived from an EMBL/GenBank/DDBJ whole genome shotgun (WGS) entry which is preliminary data.</text>
</comment>
<evidence type="ECO:0000313" key="2">
    <source>
        <dbReference type="EMBL" id="MFD2729122.1"/>
    </source>
</evidence>
<proteinExistence type="predicted"/>
<gene>
    <name evidence="2" type="ORF">ACFSR0_06770</name>
</gene>
<evidence type="ECO:0008006" key="4">
    <source>
        <dbReference type="Google" id="ProtNLM"/>
    </source>
</evidence>
<feature type="transmembrane region" description="Helical" evidence="1">
    <location>
        <begin position="192"/>
        <end position="210"/>
    </location>
</feature>
<feature type="transmembrane region" description="Helical" evidence="1">
    <location>
        <begin position="548"/>
        <end position="574"/>
    </location>
</feature>
<reference evidence="3" key="1">
    <citation type="journal article" date="2019" name="Int. J. Syst. Evol. Microbiol.">
        <title>The Global Catalogue of Microorganisms (GCM) 10K type strain sequencing project: providing services to taxonomists for standard genome sequencing and annotation.</title>
        <authorList>
            <consortium name="The Broad Institute Genomics Platform"/>
            <consortium name="The Broad Institute Genome Sequencing Center for Infectious Disease"/>
            <person name="Wu L."/>
            <person name="Ma J."/>
        </authorList>
    </citation>
    <scope>NUCLEOTIDE SEQUENCE [LARGE SCALE GENOMIC DNA]</scope>
    <source>
        <strain evidence="3">TISTR 932</strain>
    </source>
</reference>
<feature type="transmembrane region" description="Helical" evidence="1">
    <location>
        <begin position="511"/>
        <end position="536"/>
    </location>
</feature>
<accession>A0ABW5TJN3</accession>
<feature type="transmembrane region" description="Helical" evidence="1">
    <location>
        <begin position="7"/>
        <end position="27"/>
    </location>
</feature>